<evidence type="ECO:0000313" key="5">
    <source>
        <dbReference type="Proteomes" id="UP001165283"/>
    </source>
</evidence>
<dbReference type="SMART" id="SM00240">
    <property type="entry name" value="FHA"/>
    <property type="match status" value="1"/>
</dbReference>
<dbReference type="RefSeq" id="WP_252436055.1">
    <property type="nucleotide sequence ID" value="NZ_JAGSOV010000011.1"/>
</dbReference>
<feature type="domain" description="FHA" evidence="3">
    <location>
        <begin position="516"/>
        <end position="573"/>
    </location>
</feature>
<evidence type="ECO:0000256" key="1">
    <source>
        <dbReference type="ARBA" id="ARBA00022553"/>
    </source>
</evidence>
<feature type="compositionally biased region" description="Low complexity" evidence="2">
    <location>
        <begin position="384"/>
        <end position="406"/>
    </location>
</feature>
<feature type="compositionally biased region" description="Basic and acidic residues" evidence="2">
    <location>
        <begin position="302"/>
        <end position="313"/>
    </location>
</feature>
<keyword evidence="5" id="KW-1185">Reference proteome</keyword>
<keyword evidence="1" id="KW-0597">Phosphoprotein</keyword>
<feature type="region of interest" description="Disordered" evidence="2">
    <location>
        <begin position="256"/>
        <end position="415"/>
    </location>
</feature>
<evidence type="ECO:0000313" key="4">
    <source>
        <dbReference type="EMBL" id="MCO1654437.1"/>
    </source>
</evidence>
<dbReference type="Proteomes" id="UP001165283">
    <property type="component" value="Unassembled WGS sequence"/>
</dbReference>
<sequence length="613" mass="63543">MDFDSGRAAVVAAGPADAVVARWPGIVCVAQSGDPAALARLLDLCEEVAAEPGPAAGRTLARRLAMWLSTGDGADLRFGTLAVAGDQWATFLSGPVELVVPEQDLALSGTQSAAWTDRLLPVPEGPVALTLAGVALPPDMVGGVHDLRLGVVPGSGVVLVPDGVAVAVGAIDAPPSADERVAEPVDEVPGDLWPPLDGGAPPSPRHRPPAEPVVVYEEPFAPPPVEPAPAEYAATDHPATEYPTEYPAPEYTAADHAPAAPEQHRDHEAPAWDEPPEPLPEPAYEPEPLNGAHADDDGPAAPRERPRFDKRPPAPEPSGPEEPDPDVDDRGPGEGPGDPVPAGAPAAEQAADDVAEAPTTVAPPLGRPAPDRPAAPRTPPQPLVPVGGPDAAAAPGEATGLAGAVPPSRPAPAPVPRRAERILGVAPVEPPRAPLDAGAPVGSPAAQENATTVFEQPKAQGHLCARGHLNDPRSHFCVLCGIRMNERTGVLVVGTRPPLGLLVFDDGSTYTVDAEYLVGRMPEADQRVRSGVLRAIIIEDRSGSVSRVHAEVRLNGWDVMLVDSGSRNGTYVSEPGETGWTPLPPHQTRRMVPGTKVRLGARTFVFESPSGVR</sequence>
<dbReference type="InterPro" id="IPR000253">
    <property type="entry name" value="FHA_dom"/>
</dbReference>
<protein>
    <submittedName>
        <fullName evidence="4">FHA domain-containing protein</fullName>
    </submittedName>
</protein>
<comment type="caution">
    <text evidence="4">The sequence shown here is derived from an EMBL/GenBank/DDBJ whole genome shotgun (WGS) entry which is preliminary data.</text>
</comment>
<dbReference type="Gene3D" id="2.60.200.20">
    <property type="match status" value="1"/>
</dbReference>
<dbReference type="InterPro" id="IPR008984">
    <property type="entry name" value="SMAD_FHA_dom_sf"/>
</dbReference>
<accession>A0ABT0ZUN3</accession>
<dbReference type="EMBL" id="JAGSOV010000011">
    <property type="protein sequence ID" value="MCO1654437.1"/>
    <property type="molecule type" value="Genomic_DNA"/>
</dbReference>
<feature type="region of interest" description="Disordered" evidence="2">
    <location>
        <begin position="177"/>
        <end position="210"/>
    </location>
</feature>
<dbReference type="CDD" id="cd00060">
    <property type="entry name" value="FHA"/>
    <property type="match status" value="1"/>
</dbReference>
<evidence type="ECO:0000259" key="3">
    <source>
        <dbReference type="PROSITE" id="PS50006"/>
    </source>
</evidence>
<name>A0ABT0ZUN3_9PSEU</name>
<organism evidence="4 5">
    <name type="scientific">Pseudonocardia humida</name>
    <dbReference type="NCBI Taxonomy" id="2800819"/>
    <lineage>
        <taxon>Bacteria</taxon>
        <taxon>Bacillati</taxon>
        <taxon>Actinomycetota</taxon>
        <taxon>Actinomycetes</taxon>
        <taxon>Pseudonocardiales</taxon>
        <taxon>Pseudonocardiaceae</taxon>
        <taxon>Pseudonocardia</taxon>
    </lineage>
</organism>
<dbReference type="PROSITE" id="PS50006">
    <property type="entry name" value="FHA_DOMAIN"/>
    <property type="match status" value="1"/>
</dbReference>
<gene>
    <name evidence="4" type="ORF">KDL28_05155</name>
</gene>
<evidence type="ECO:0000256" key="2">
    <source>
        <dbReference type="SAM" id="MobiDB-lite"/>
    </source>
</evidence>
<dbReference type="SUPFAM" id="SSF49879">
    <property type="entry name" value="SMAD/FHA domain"/>
    <property type="match status" value="1"/>
</dbReference>
<feature type="compositionally biased region" description="Pro residues" evidence="2">
    <location>
        <begin position="365"/>
        <end position="383"/>
    </location>
</feature>
<reference evidence="4" key="1">
    <citation type="submission" date="2021-04" db="EMBL/GenBank/DDBJ databases">
        <title>Pseudonocardia sp. nov., isolated from sandy soil of mangrove forest.</title>
        <authorList>
            <person name="Zan Z."/>
            <person name="Huang R."/>
            <person name="Liu W."/>
        </authorList>
    </citation>
    <scope>NUCLEOTIDE SEQUENCE</scope>
    <source>
        <strain evidence="4">S2-4</strain>
    </source>
</reference>
<dbReference type="Pfam" id="PF00498">
    <property type="entry name" value="FHA"/>
    <property type="match status" value="1"/>
</dbReference>
<proteinExistence type="predicted"/>
<feature type="compositionally biased region" description="Low complexity" evidence="2">
    <location>
        <begin position="340"/>
        <end position="349"/>
    </location>
</feature>